<dbReference type="InterPro" id="IPR051220">
    <property type="entry name" value="TFA_Chaperone"/>
</dbReference>
<dbReference type="PANTHER" id="PTHR34413">
    <property type="entry name" value="PROPHAGE TAIL FIBER ASSEMBLY PROTEIN HOMOLOG TFAE-RELATED-RELATED"/>
    <property type="match status" value="1"/>
</dbReference>
<evidence type="ECO:0000313" key="1">
    <source>
        <dbReference type="EMBL" id="ECV5352140.1"/>
    </source>
</evidence>
<proteinExistence type="predicted"/>
<dbReference type="EMBL" id="AAKTLN010000030">
    <property type="protein sequence ID" value="ECV5352140.1"/>
    <property type="molecule type" value="Genomic_DNA"/>
</dbReference>
<dbReference type="Proteomes" id="UP000839888">
    <property type="component" value="Unassembled WGS sequence"/>
</dbReference>
<reference evidence="1" key="1">
    <citation type="submission" date="2019-09" db="EMBL/GenBank/DDBJ databases">
        <authorList>
            <person name="Ashton P.M."/>
            <person name="Dallman T."/>
            <person name="Nair S."/>
            <person name="De Pinna E."/>
            <person name="Peters T."/>
            <person name="Grant K."/>
        </authorList>
    </citation>
    <scope>NUCLEOTIDE SEQUENCE [LARGE SCALE GENOMIC DNA]</scope>
    <source>
        <strain evidence="1">800692</strain>
    </source>
</reference>
<sequence>MENINSKYSLSPDIAVIGDNGLALNSGWITVYHAGAGGEYTGASNDYLMWGVGLAAGAYADAPELPTEPGKAVRRSADKTHWEIVDDFRGKTAWDTTTREPVRITFMGEIPSSLTLVPPSGEFDSWDGEKWVTDETAQKNTAINDATNKKVQLLTDIRNTIGIWQTQLQLGSLSEENKLRLEKWLDYYNRVDAINPENAPDINWPDLPEQ</sequence>
<dbReference type="InterPro" id="IPR003458">
    <property type="entry name" value="Phage_T4_Gp38_tail_assem"/>
</dbReference>
<protein>
    <submittedName>
        <fullName evidence="1">Tail fiber assembly protein</fullName>
    </submittedName>
</protein>
<name>A0A610C5A4_SALET</name>
<gene>
    <name evidence="1" type="ORF">F2J48_21575</name>
</gene>
<dbReference type="Pfam" id="PF02413">
    <property type="entry name" value="Caudo_TAP"/>
    <property type="match status" value="1"/>
</dbReference>
<organism evidence="1">
    <name type="scientific">Salmonella enterica subsp. enterica serovar Telelkebir</name>
    <dbReference type="NCBI Taxonomy" id="1967657"/>
    <lineage>
        <taxon>Bacteria</taxon>
        <taxon>Pseudomonadati</taxon>
        <taxon>Pseudomonadota</taxon>
        <taxon>Gammaproteobacteria</taxon>
        <taxon>Enterobacterales</taxon>
        <taxon>Enterobacteriaceae</taxon>
        <taxon>Salmonella</taxon>
    </lineage>
</organism>
<accession>A0A610C5A4</accession>
<dbReference type="AlphaFoldDB" id="A0A610C5A4"/>
<comment type="caution">
    <text evidence="1">The sequence shown here is derived from an EMBL/GenBank/DDBJ whole genome shotgun (WGS) entry which is preliminary data.</text>
</comment>
<dbReference type="PANTHER" id="PTHR34413:SF2">
    <property type="entry name" value="PROPHAGE TAIL FIBER ASSEMBLY PROTEIN HOMOLOG TFAE-RELATED"/>
    <property type="match status" value="1"/>
</dbReference>